<protein>
    <recommendedName>
        <fullName evidence="3">RHS repeat-associated core domain-containing protein</fullName>
    </recommendedName>
</protein>
<reference evidence="1" key="1">
    <citation type="submission" date="2022-03" db="EMBL/GenBank/DDBJ databases">
        <title>De novo assembled genomes of Belliella spp. (Cyclobacteriaceae) strains.</title>
        <authorList>
            <person name="Szabo A."/>
            <person name="Korponai K."/>
            <person name="Felfoldi T."/>
        </authorList>
    </citation>
    <scope>NUCLEOTIDE SEQUENCE</scope>
    <source>
        <strain evidence="1">DSM 111904</strain>
    </source>
</reference>
<dbReference type="Gene3D" id="2.180.10.10">
    <property type="entry name" value="RHS repeat-associated core"/>
    <property type="match status" value="1"/>
</dbReference>
<dbReference type="NCBIfam" id="TIGR03696">
    <property type="entry name" value="Rhs_assc_core"/>
    <property type="match status" value="1"/>
</dbReference>
<evidence type="ECO:0000313" key="1">
    <source>
        <dbReference type="EMBL" id="MCH7411741.1"/>
    </source>
</evidence>
<sequence length="271" mass="28638">YLYNGNEIIRDLNLELYDFKSRHYDPAIGRFISIDVLADHPNQIGLSPYQFSWNNPIRYNDPDGKCPSCWPMLYAAYQGMKAKYSGILSQANAPSQRLISGTSGNTPSNIGMNETTRSAIKITGVASDINAVTEVGKTFAKEATMDVGNILDKGGEAVSDVGILLAIPTEGASMVLVPIGEGASILGKSMKAGVHLSNGNVQGAVQEGANMAVGAVTNSATSGAIRQSKKVGLINNVTQEVVQESVLMGTGSIVNKTAGVVTNKIDDEKNK</sequence>
<accession>A0ABS9V5P4</accession>
<evidence type="ECO:0008006" key="3">
    <source>
        <dbReference type="Google" id="ProtNLM"/>
    </source>
</evidence>
<feature type="non-terminal residue" evidence="1">
    <location>
        <position position="1"/>
    </location>
</feature>
<dbReference type="PANTHER" id="PTHR32305:SF15">
    <property type="entry name" value="PROTEIN RHSA-RELATED"/>
    <property type="match status" value="1"/>
</dbReference>
<dbReference type="RefSeq" id="WP_317235656.1">
    <property type="nucleotide sequence ID" value="NZ_JAKZGP010000109.1"/>
</dbReference>
<comment type="caution">
    <text evidence="1">The sequence shown here is derived from an EMBL/GenBank/DDBJ whole genome shotgun (WGS) entry which is preliminary data.</text>
</comment>
<dbReference type="Proteomes" id="UP001165489">
    <property type="component" value="Unassembled WGS sequence"/>
</dbReference>
<dbReference type="PANTHER" id="PTHR32305">
    <property type="match status" value="1"/>
</dbReference>
<organism evidence="1 2">
    <name type="scientific">Belliella filtrata</name>
    <dbReference type="NCBI Taxonomy" id="2923435"/>
    <lineage>
        <taxon>Bacteria</taxon>
        <taxon>Pseudomonadati</taxon>
        <taxon>Bacteroidota</taxon>
        <taxon>Cytophagia</taxon>
        <taxon>Cytophagales</taxon>
        <taxon>Cyclobacteriaceae</taxon>
        <taxon>Belliella</taxon>
    </lineage>
</organism>
<dbReference type="EMBL" id="JAKZGP010000109">
    <property type="protein sequence ID" value="MCH7411741.1"/>
    <property type="molecule type" value="Genomic_DNA"/>
</dbReference>
<evidence type="ECO:0000313" key="2">
    <source>
        <dbReference type="Proteomes" id="UP001165489"/>
    </source>
</evidence>
<gene>
    <name evidence="1" type="ORF">MM239_20305</name>
</gene>
<keyword evidence="2" id="KW-1185">Reference proteome</keyword>
<dbReference type="InterPro" id="IPR050708">
    <property type="entry name" value="T6SS_VgrG/RHS"/>
</dbReference>
<dbReference type="InterPro" id="IPR022385">
    <property type="entry name" value="Rhs_assc_core"/>
</dbReference>
<proteinExistence type="predicted"/>
<name>A0ABS9V5P4_9BACT</name>